<name>A0ABR7QSA2_9FLAO</name>
<keyword evidence="1" id="KW-0472">Membrane</keyword>
<keyword evidence="3" id="KW-1185">Reference proteome</keyword>
<dbReference type="EMBL" id="JACLHY010000026">
    <property type="protein sequence ID" value="MBC8770062.1"/>
    <property type="molecule type" value="Genomic_DNA"/>
</dbReference>
<accession>A0ABR7QSA2</accession>
<evidence type="ECO:0000313" key="3">
    <source>
        <dbReference type="Proteomes" id="UP000618952"/>
    </source>
</evidence>
<keyword evidence="1" id="KW-0812">Transmembrane</keyword>
<evidence type="ECO:0000256" key="1">
    <source>
        <dbReference type="SAM" id="Phobius"/>
    </source>
</evidence>
<dbReference type="RefSeq" id="WP_187587535.1">
    <property type="nucleotide sequence ID" value="NZ_JACLHY010000026.1"/>
</dbReference>
<keyword evidence="1" id="KW-1133">Transmembrane helix</keyword>
<sequence>MEKKILDKKQSEENTELVKEKNDPKTNYIFQKNGITRTGFIIIVMVLILIILGITLSGAFFESTTTNP</sequence>
<evidence type="ECO:0000313" key="2">
    <source>
        <dbReference type="EMBL" id="MBC8770062.1"/>
    </source>
</evidence>
<dbReference type="Proteomes" id="UP000618952">
    <property type="component" value="Unassembled WGS sequence"/>
</dbReference>
<feature type="transmembrane region" description="Helical" evidence="1">
    <location>
        <begin position="40"/>
        <end position="61"/>
    </location>
</feature>
<reference evidence="2 3" key="1">
    <citation type="submission" date="2020-08" db="EMBL/GenBank/DDBJ databases">
        <title>Arenibacter gaetbuli sp. nov., isolated from a sand dune.</title>
        <authorList>
            <person name="Park S."/>
            <person name="Yoon J.-H."/>
        </authorList>
    </citation>
    <scope>NUCLEOTIDE SEQUENCE [LARGE SCALE GENOMIC DNA]</scope>
    <source>
        <strain evidence="2 3">BSSL-BM3</strain>
    </source>
</reference>
<comment type="caution">
    <text evidence="2">The sequence shown here is derived from an EMBL/GenBank/DDBJ whole genome shotgun (WGS) entry which is preliminary data.</text>
</comment>
<organism evidence="2 3">
    <name type="scientific">Arenibacter arenosicollis</name>
    <dbReference type="NCBI Taxonomy" id="2762274"/>
    <lineage>
        <taxon>Bacteria</taxon>
        <taxon>Pseudomonadati</taxon>
        <taxon>Bacteroidota</taxon>
        <taxon>Flavobacteriia</taxon>
        <taxon>Flavobacteriales</taxon>
        <taxon>Flavobacteriaceae</taxon>
        <taxon>Arenibacter</taxon>
    </lineage>
</organism>
<protein>
    <submittedName>
        <fullName evidence="2">Uncharacterized protein</fullName>
    </submittedName>
</protein>
<gene>
    <name evidence="2" type="ORF">H4O18_18830</name>
</gene>
<proteinExistence type="predicted"/>